<organism evidence="1">
    <name type="scientific">marine sediment metagenome</name>
    <dbReference type="NCBI Taxonomy" id="412755"/>
    <lineage>
        <taxon>unclassified sequences</taxon>
        <taxon>metagenomes</taxon>
        <taxon>ecological metagenomes</taxon>
    </lineage>
</organism>
<sequence>EIQESKDYTSINIGRGWKKSIYEYITENPNKNNVFLISALLS</sequence>
<evidence type="ECO:0000313" key="1">
    <source>
        <dbReference type="EMBL" id="GAG20383.1"/>
    </source>
</evidence>
<comment type="caution">
    <text evidence="1">The sequence shown here is derived from an EMBL/GenBank/DDBJ whole genome shotgun (WGS) entry which is preliminary data.</text>
</comment>
<reference evidence="1" key="1">
    <citation type="journal article" date="2014" name="Front. Microbiol.">
        <title>High frequency of phylogenetically diverse reductive dehalogenase-homologous genes in deep subseafloor sedimentary metagenomes.</title>
        <authorList>
            <person name="Kawai M."/>
            <person name="Futagami T."/>
            <person name="Toyoda A."/>
            <person name="Takaki Y."/>
            <person name="Nishi S."/>
            <person name="Hori S."/>
            <person name="Arai W."/>
            <person name="Tsubouchi T."/>
            <person name="Morono Y."/>
            <person name="Uchiyama I."/>
            <person name="Ito T."/>
            <person name="Fujiyama A."/>
            <person name="Inagaki F."/>
            <person name="Takami H."/>
        </authorList>
    </citation>
    <scope>NUCLEOTIDE SEQUENCE</scope>
    <source>
        <strain evidence="1">Expedition CK06-06</strain>
    </source>
</reference>
<gene>
    <name evidence="1" type="ORF">S01H1_60410</name>
</gene>
<feature type="non-terminal residue" evidence="1">
    <location>
        <position position="1"/>
    </location>
</feature>
<name>X0W6Y7_9ZZZZ</name>
<accession>X0W6Y7</accession>
<protein>
    <submittedName>
        <fullName evidence="1">Uncharacterized protein</fullName>
    </submittedName>
</protein>
<dbReference type="AlphaFoldDB" id="X0W6Y7"/>
<proteinExistence type="predicted"/>
<dbReference type="EMBL" id="BARS01039564">
    <property type="protein sequence ID" value="GAG20383.1"/>
    <property type="molecule type" value="Genomic_DNA"/>
</dbReference>